<dbReference type="Gene3D" id="3.30.1150.10">
    <property type="match status" value="1"/>
</dbReference>
<dbReference type="Pfam" id="PF03544">
    <property type="entry name" value="TonB_C"/>
    <property type="match status" value="1"/>
</dbReference>
<dbReference type="GO" id="GO:0015031">
    <property type="term" value="P:protein transport"/>
    <property type="evidence" value="ECO:0007669"/>
    <property type="project" value="UniProtKB-KW"/>
</dbReference>
<proteinExistence type="inferred from homology"/>
<dbReference type="InterPro" id="IPR006260">
    <property type="entry name" value="TonB/TolA_C"/>
</dbReference>
<dbReference type="GO" id="GO:0055085">
    <property type="term" value="P:transmembrane transport"/>
    <property type="evidence" value="ECO:0007669"/>
    <property type="project" value="InterPro"/>
</dbReference>
<evidence type="ECO:0000256" key="9">
    <source>
        <dbReference type="ARBA" id="ARBA00023136"/>
    </source>
</evidence>
<evidence type="ECO:0000256" key="6">
    <source>
        <dbReference type="ARBA" id="ARBA00022692"/>
    </source>
</evidence>
<evidence type="ECO:0000256" key="5">
    <source>
        <dbReference type="ARBA" id="ARBA00022519"/>
    </source>
</evidence>
<evidence type="ECO:0000313" key="12">
    <source>
        <dbReference type="EMBL" id="WNM22739.1"/>
    </source>
</evidence>
<dbReference type="PANTHER" id="PTHR33446">
    <property type="entry name" value="PROTEIN TONB-RELATED"/>
    <property type="match status" value="1"/>
</dbReference>
<gene>
    <name evidence="12" type="ORF">RN605_05110</name>
    <name evidence="11" type="ORF">RN608_11810</name>
</gene>
<evidence type="ECO:0000256" key="7">
    <source>
        <dbReference type="ARBA" id="ARBA00022927"/>
    </source>
</evidence>
<dbReference type="Proteomes" id="UP001304515">
    <property type="component" value="Chromosome"/>
</dbReference>
<evidence type="ECO:0000256" key="2">
    <source>
        <dbReference type="ARBA" id="ARBA00006555"/>
    </source>
</evidence>
<keyword evidence="3" id="KW-0813">Transport</keyword>
<evidence type="ECO:0000313" key="13">
    <source>
        <dbReference type="Proteomes" id="UP001304515"/>
    </source>
</evidence>
<sequence length="143" mass="16453">MKLHYLFLLLFCSVSWSQEWPTEDYAKKHNYLEVIGDTLGTNNKLKRITFAQYPHGKKGINTLIQMNIKHPNTLEKPLNNGRVLLSYIVNREGNIENVTVLESAGKLFDDEAIAVLMKMERWIPGAVNGEAVDVAYRQPFRFN</sequence>
<protein>
    <submittedName>
        <fullName evidence="12">Energy transducer TonB</fullName>
    </submittedName>
</protein>
<dbReference type="EMBL" id="CP134890">
    <property type="protein sequence ID" value="WNM22739.1"/>
    <property type="molecule type" value="Genomic_DNA"/>
</dbReference>
<dbReference type="GO" id="GO:0098797">
    <property type="term" value="C:plasma membrane protein complex"/>
    <property type="evidence" value="ECO:0007669"/>
    <property type="project" value="TreeGrafter"/>
</dbReference>
<keyword evidence="13" id="KW-1185">Reference proteome</keyword>
<dbReference type="RefSeq" id="WP_313322798.1">
    <property type="nucleotide sequence ID" value="NZ_CP134878.1"/>
</dbReference>
<dbReference type="InterPro" id="IPR051045">
    <property type="entry name" value="TonB-dependent_transducer"/>
</dbReference>
<accession>A0AA96J2Y8</accession>
<evidence type="ECO:0000256" key="3">
    <source>
        <dbReference type="ARBA" id="ARBA00022448"/>
    </source>
</evidence>
<keyword evidence="5" id="KW-0997">Cell inner membrane</keyword>
<evidence type="ECO:0000256" key="1">
    <source>
        <dbReference type="ARBA" id="ARBA00004383"/>
    </source>
</evidence>
<dbReference type="GO" id="GO:0031992">
    <property type="term" value="F:energy transducer activity"/>
    <property type="evidence" value="ECO:0007669"/>
    <property type="project" value="TreeGrafter"/>
</dbReference>
<keyword evidence="7" id="KW-0653">Protein transport</keyword>
<keyword evidence="4" id="KW-1003">Cell membrane</keyword>
<dbReference type="EMBL" id="CP134878">
    <property type="protein sequence ID" value="WNM18688.1"/>
    <property type="molecule type" value="Genomic_DNA"/>
</dbReference>
<dbReference type="SUPFAM" id="SSF74653">
    <property type="entry name" value="TolA/TonB C-terminal domain"/>
    <property type="match status" value="1"/>
</dbReference>
<reference evidence="12 13" key="1">
    <citation type="submission" date="2023-09" db="EMBL/GenBank/DDBJ databases">
        <title>Flavobacterium sp. a novel bacteria isolate from Pepper rhizosphere.</title>
        <authorList>
            <person name="Peng Y."/>
            <person name="Lee J."/>
        </authorList>
    </citation>
    <scope>NUCLEOTIDE SEQUENCE [LARGE SCALE GENOMIC DNA]</scope>
    <source>
        <strain evidence="11">PMR2A8</strain>
        <strain evidence="12 13">PMTSA4</strain>
    </source>
</reference>
<dbReference type="PROSITE" id="PS52015">
    <property type="entry name" value="TONB_CTD"/>
    <property type="match status" value="1"/>
</dbReference>
<feature type="domain" description="TonB C-terminal" evidence="10">
    <location>
        <begin position="55"/>
        <end position="143"/>
    </location>
</feature>
<evidence type="ECO:0000259" key="10">
    <source>
        <dbReference type="PROSITE" id="PS52015"/>
    </source>
</evidence>
<keyword evidence="6" id="KW-0812">Transmembrane</keyword>
<keyword evidence="9" id="KW-0472">Membrane</keyword>
<dbReference type="AlphaFoldDB" id="A0AA96JBK8"/>
<evidence type="ECO:0000256" key="4">
    <source>
        <dbReference type="ARBA" id="ARBA00022475"/>
    </source>
</evidence>
<dbReference type="NCBIfam" id="TIGR01352">
    <property type="entry name" value="tonB_Cterm"/>
    <property type="match status" value="1"/>
</dbReference>
<dbReference type="PANTHER" id="PTHR33446:SF2">
    <property type="entry name" value="PROTEIN TONB"/>
    <property type="match status" value="1"/>
</dbReference>
<comment type="subcellular location">
    <subcellularLocation>
        <location evidence="1">Cell inner membrane</location>
        <topology evidence="1">Single-pass membrane protein</topology>
        <orientation evidence="1">Periplasmic side</orientation>
    </subcellularLocation>
</comment>
<accession>A0AA96JBK8</accession>
<keyword evidence="8" id="KW-1133">Transmembrane helix</keyword>
<comment type="similarity">
    <text evidence="2">Belongs to the TonB family.</text>
</comment>
<evidence type="ECO:0000313" key="11">
    <source>
        <dbReference type="EMBL" id="WNM18688.1"/>
    </source>
</evidence>
<organism evidence="12 13">
    <name type="scientific">Flavobacterium capsici</name>
    <dbReference type="NCBI Taxonomy" id="3075618"/>
    <lineage>
        <taxon>Bacteria</taxon>
        <taxon>Pseudomonadati</taxon>
        <taxon>Bacteroidota</taxon>
        <taxon>Flavobacteriia</taxon>
        <taxon>Flavobacteriales</taxon>
        <taxon>Flavobacteriaceae</taxon>
        <taxon>Flavobacterium</taxon>
    </lineage>
</organism>
<name>A0AA96JBK8_9FLAO</name>
<evidence type="ECO:0000256" key="8">
    <source>
        <dbReference type="ARBA" id="ARBA00022989"/>
    </source>
</evidence>
<dbReference type="InterPro" id="IPR037682">
    <property type="entry name" value="TonB_C"/>
</dbReference>
<dbReference type="KEGG" id="fcj:RN605_05110"/>